<dbReference type="EMBL" id="LT934119">
    <property type="protein sequence ID" value="VAI12114.1"/>
    <property type="molecule type" value="Genomic_DNA"/>
</dbReference>
<evidence type="ECO:0000313" key="1">
    <source>
        <dbReference type="EMBL" id="VAI12114.1"/>
    </source>
</evidence>
<sequence length="167" mass="18811">MGLRPCIGPSFLPTRTQTDEIRPCFGVSLILPRHQWQGLGHASPALAQLVLFLESGLQGETATGVSHYNEASNGSFEEHSTTFIRRGSQRLIILDQFCISEYKRSDSSKHESVEYELMFSGWSQVQPIIGFKFKLTKKRKYSLLEMGVTDLGTFMSVHYASTLTKIF</sequence>
<dbReference type="Proteomes" id="UP000324705">
    <property type="component" value="Chromosome 5A"/>
</dbReference>
<protein>
    <submittedName>
        <fullName evidence="1">Uncharacterized protein</fullName>
    </submittedName>
</protein>
<proteinExistence type="predicted"/>
<evidence type="ECO:0000313" key="2">
    <source>
        <dbReference type="Proteomes" id="UP000324705"/>
    </source>
</evidence>
<name>A0A9R0TFW3_TRITD</name>
<organism evidence="1 2">
    <name type="scientific">Triticum turgidum subsp. durum</name>
    <name type="common">Durum wheat</name>
    <name type="synonym">Triticum durum</name>
    <dbReference type="NCBI Taxonomy" id="4567"/>
    <lineage>
        <taxon>Eukaryota</taxon>
        <taxon>Viridiplantae</taxon>
        <taxon>Streptophyta</taxon>
        <taxon>Embryophyta</taxon>
        <taxon>Tracheophyta</taxon>
        <taxon>Spermatophyta</taxon>
        <taxon>Magnoliopsida</taxon>
        <taxon>Liliopsida</taxon>
        <taxon>Poales</taxon>
        <taxon>Poaceae</taxon>
        <taxon>BOP clade</taxon>
        <taxon>Pooideae</taxon>
        <taxon>Triticodae</taxon>
        <taxon>Triticeae</taxon>
        <taxon>Triticinae</taxon>
        <taxon>Triticum</taxon>
    </lineage>
</organism>
<reference evidence="1 2" key="1">
    <citation type="submission" date="2017-09" db="EMBL/GenBank/DDBJ databases">
        <authorList>
            <consortium name="International Durum Wheat Genome Sequencing Consortium (IDWGSC)"/>
            <person name="Milanesi L."/>
        </authorList>
    </citation>
    <scope>NUCLEOTIDE SEQUENCE [LARGE SCALE GENOMIC DNA]</scope>
    <source>
        <strain evidence="2">cv. Svevo</strain>
    </source>
</reference>
<keyword evidence="2" id="KW-1185">Reference proteome</keyword>
<gene>
    <name evidence="1" type="ORF">TRITD_5Av1G002890</name>
</gene>
<accession>A0A9R0TFW3</accession>
<dbReference type="AlphaFoldDB" id="A0A9R0TFW3"/>
<dbReference type="Gramene" id="TRITD5Av1G002890.1">
    <property type="protein sequence ID" value="TRITD5Av1G002890.1"/>
    <property type="gene ID" value="TRITD5Av1G002890"/>
</dbReference>